<organism evidence="3 4">
    <name type="scientific">Rhizopus delemar</name>
    <dbReference type="NCBI Taxonomy" id="936053"/>
    <lineage>
        <taxon>Eukaryota</taxon>
        <taxon>Fungi</taxon>
        <taxon>Fungi incertae sedis</taxon>
        <taxon>Mucoromycota</taxon>
        <taxon>Mucoromycotina</taxon>
        <taxon>Mucoromycetes</taxon>
        <taxon>Mucorales</taxon>
        <taxon>Mucorineae</taxon>
        <taxon>Rhizopodaceae</taxon>
        <taxon>Rhizopus</taxon>
    </lineage>
</organism>
<dbReference type="Gene3D" id="2.30.29.30">
    <property type="entry name" value="Pleckstrin-homology domain (PH domain)/Phosphotyrosine-binding domain (PTB)"/>
    <property type="match status" value="1"/>
</dbReference>
<dbReference type="InterPro" id="IPR035899">
    <property type="entry name" value="DBL_dom_sf"/>
</dbReference>
<dbReference type="Pfam" id="PF00621">
    <property type="entry name" value="RhoGEF"/>
    <property type="match status" value="1"/>
</dbReference>
<dbReference type="GO" id="GO:0005085">
    <property type="term" value="F:guanyl-nucleotide exchange factor activity"/>
    <property type="evidence" value="ECO:0007669"/>
    <property type="project" value="InterPro"/>
</dbReference>
<accession>A0A9P6ZE36</accession>
<dbReference type="OMA" id="AANDHAF"/>
<proteinExistence type="predicted"/>
<gene>
    <name evidence="3" type="ORF">G6F50_000375</name>
</gene>
<reference evidence="3 4" key="1">
    <citation type="journal article" date="2020" name="Microb. Genom.">
        <title>Genetic diversity of clinical and environmental Mucorales isolates obtained from an investigation of mucormycosis cases among solid organ transplant recipients.</title>
        <authorList>
            <person name="Nguyen M.H."/>
            <person name="Kaul D."/>
            <person name="Muto C."/>
            <person name="Cheng S.J."/>
            <person name="Richter R.A."/>
            <person name="Bruno V.M."/>
            <person name="Liu G."/>
            <person name="Beyhan S."/>
            <person name="Sundermann A.J."/>
            <person name="Mounaud S."/>
            <person name="Pasculle A.W."/>
            <person name="Nierman W.C."/>
            <person name="Driscoll E."/>
            <person name="Cumbie R."/>
            <person name="Clancy C.J."/>
            <person name="Dupont C.L."/>
        </authorList>
    </citation>
    <scope>NUCLEOTIDE SEQUENCE [LARGE SCALE GENOMIC DNA]</scope>
    <source>
        <strain evidence="3 4">GL24</strain>
    </source>
</reference>
<dbReference type="EMBL" id="JAANIU010000020">
    <property type="protein sequence ID" value="KAG1576249.1"/>
    <property type="molecule type" value="Genomic_DNA"/>
</dbReference>
<evidence type="ECO:0000313" key="3">
    <source>
        <dbReference type="EMBL" id="KAG1576249.1"/>
    </source>
</evidence>
<dbReference type="PANTHER" id="PTHR12673:SF159">
    <property type="entry name" value="LD03170P"/>
    <property type="match status" value="1"/>
</dbReference>
<dbReference type="GO" id="GO:0005737">
    <property type="term" value="C:cytoplasm"/>
    <property type="evidence" value="ECO:0007669"/>
    <property type="project" value="TreeGrafter"/>
</dbReference>
<dbReference type="InterPro" id="IPR000219">
    <property type="entry name" value="DH_dom"/>
</dbReference>
<feature type="domain" description="DH" evidence="2">
    <location>
        <begin position="142"/>
        <end position="302"/>
    </location>
</feature>
<dbReference type="InterPro" id="IPR011993">
    <property type="entry name" value="PH-like_dom_sf"/>
</dbReference>
<dbReference type="SMART" id="SM00325">
    <property type="entry name" value="RhoGEF"/>
    <property type="match status" value="1"/>
</dbReference>
<dbReference type="SUPFAM" id="SSF50729">
    <property type="entry name" value="PH domain-like"/>
    <property type="match status" value="1"/>
</dbReference>
<evidence type="ECO:0000259" key="2">
    <source>
        <dbReference type="PROSITE" id="PS50010"/>
    </source>
</evidence>
<dbReference type="SUPFAM" id="SSF48065">
    <property type="entry name" value="DBL homology domain (DH-domain)"/>
    <property type="match status" value="1"/>
</dbReference>
<dbReference type="PANTHER" id="PTHR12673">
    <property type="entry name" value="FACIOGENITAL DYSPLASIA PROTEIN"/>
    <property type="match status" value="1"/>
</dbReference>
<feature type="region of interest" description="Disordered" evidence="1">
    <location>
        <begin position="475"/>
        <end position="507"/>
    </location>
</feature>
<feature type="compositionally biased region" description="Polar residues" evidence="1">
    <location>
        <begin position="491"/>
        <end position="504"/>
    </location>
</feature>
<evidence type="ECO:0000256" key="1">
    <source>
        <dbReference type="SAM" id="MobiDB-lite"/>
    </source>
</evidence>
<dbReference type="Proteomes" id="UP000740926">
    <property type="component" value="Unassembled WGS sequence"/>
</dbReference>
<dbReference type="Gene3D" id="1.20.900.10">
    <property type="entry name" value="Dbl homology (DH) domain"/>
    <property type="match status" value="2"/>
</dbReference>
<name>A0A9P6ZE36_9FUNG</name>
<dbReference type="PROSITE" id="PS50010">
    <property type="entry name" value="DH_2"/>
    <property type="match status" value="1"/>
</dbReference>
<keyword evidence="4" id="KW-1185">Reference proteome</keyword>
<evidence type="ECO:0000313" key="4">
    <source>
        <dbReference type="Proteomes" id="UP000740926"/>
    </source>
</evidence>
<dbReference type="AlphaFoldDB" id="A0A9P6ZE36"/>
<comment type="caution">
    <text evidence="3">The sequence shown here is derived from an EMBL/GenBank/DDBJ whole genome shotgun (WGS) entry which is preliminary data.</text>
</comment>
<sequence length="632" mass="73316">MGNKTVLNNFISLRFSKPHNTVSQKKIQKKTRVGKKARELLKKNFAFLSNINSSLLKSSNEIPCIKHELYHLPKDEEQDNVAHQHLIDYMSMGIGLHAHPDFQTSKETELWLVPVDVQPRTWKESLQEHYTSIYGFTSKQAKYQELLYEIILTEQCYVDDLILIYEIFIKEAICWNGLLFPIERLFKAIKRIIEHHLKLLEVHGFDVYFSYFREFEKANTLIQKSIKRQDELGSYLSRRSAWVECKSLPFSAYLLKPIQRIMKYPLFFKSLAECLEPNDREIPQIQLFLTEIDKLLRCFEKEKKEAEEFIKLEDLSCRIKGLEGSTVHIAEPKRKLIFEGYLTIIPPNNPAQSGTFSRMSSSTISFASTAETPRLKRRNSTFNIALKKQDRAYVFLFNDLIVCTRERNKRKPVVMDERGIVNIPKKGTYYGPSSYSLFEIIHAPGKITMVDRHVARETPSTGKLPRKGSTFFQSFKRHGSRVNNDEESSAPELSSFPSQQSLSTKQEEEHPLQFVCSIATKNLTNIQFEAETVEQKNTWCDYLESVLKEHVQRDTDMEQLEFSIPAENDNTMMDLDSTNRPIVETGGLACKHLPNEGLPTLINRLTIFNDNNEFYNTLLDEFGDETWIPDNS</sequence>
<protein>
    <recommendedName>
        <fullName evidence="2">DH domain-containing protein</fullName>
    </recommendedName>
</protein>
<dbReference type="InterPro" id="IPR051092">
    <property type="entry name" value="FYVE_RhoGEF_PH"/>
</dbReference>